<evidence type="ECO:0000313" key="3">
    <source>
        <dbReference type="Proteomes" id="UP000469949"/>
    </source>
</evidence>
<evidence type="ECO:0000313" key="2">
    <source>
        <dbReference type="EMBL" id="KAB7783278.1"/>
    </source>
</evidence>
<comment type="caution">
    <text evidence="2">The sequence shown here is derived from an EMBL/GenBank/DDBJ whole genome shotgun (WGS) entry which is preliminary data.</text>
</comment>
<organism evidence="2 3">
    <name type="scientific">Methylorubrum populi</name>
    <dbReference type="NCBI Taxonomy" id="223967"/>
    <lineage>
        <taxon>Bacteria</taxon>
        <taxon>Pseudomonadati</taxon>
        <taxon>Pseudomonadota</taxon>
        <taxon>Alphaproteobacteria</taxon>
        <taxon>Hyphomicrobiales</taxon>
        <taxon>Methylobacteriaceae</taxon>
        <taxon>Methylorubrum</taxon>
    </lineage>
</organism>
<dbReference type="EMBL" id="WEKV01000018">
    <property type="protein sequence ID" value="KAB7783278.1"/>
    <property type="molecule type" value="Genomic_DNA"/>
</dbReference>
<reference evidence="2 3" key="1">
    <citation type="submission" date="2019-10" db="EMBL/GenBank/DDBJ databases">
        <title>Draft Genome Sequence of the Caffeine Degrading Methylotroph Methylorubrum populi PINKEL.</title>
        <authorList>
            <person name="Dawson S.C."/>
            <person name="Zhang X."/>
            <person name="Wright M.E."/>
            <person name="Sharma G."/>
            <person name="Langner J.T."/>
            <person name="Ditty J.L."/>
            <person name="Subuyuj G.A."/>
        </authorList>
    </citation>
    <scope>NUCLEOTIDE SEQUENCE [LARGE SCALE GENOMIC DNA]</scope>
    <source>
        <strain evidence="2 3">Pinkel</strain>
    </source>
</reference>
<sequence length="56" mass="5795">MGRPDDLIDGSPEPSCAFIAKPAPRPSSRRFATPAMPLPLPFAGSAAICVQVGLTD</sequence>
<gene>
    <name evidence="2" type="ORF">F8B43_4572</name>
</gene>
<protein>
    <submittedName>
        <fullName evidence="2">Uncharacterized protein</fullName>
    </submittedName>
</protein>
<proteinExistence type="predicted"/>
<accession>A0A833J270</accession>
<dbReference type="AlphaFoldDB" id="A0A833J270"/>
<feature type="region of interest" description="Disordered" evidence="1">
    <location>
        <begin position="1"/>
        <end position="23"/>
    </location>
</feature>
<evidence type="ECO:0000256" key="1">
    <source>
        <dbReference type="SAM" id="MobiDB-lite"/>
    </source>
</evidence>
<name>A0A833J270_9HYPH</name>
<dbReference type="Proteomes" id="UP000469949">
    <property type="component" value="Unassembled WGS sequence"/>
</dbReference>